<feature type="chain" id="PRO_5041259630" evidence="1">
    <location>
        <begin position="18"/>
        <end position="117"/>
    </location>
</feature>
<dbReference type="Proteomes" id="UP001175000">
    <property type="component" value="Unassembled WGS sequence"/>
</dbReference>
<protein>
    <submittedName>
        <fullName evidence="2">Uncharacterized protein</fullName>
    </submittedName>
</protein>
<evidence type="ECO:0000313" key="3">
    <source>
        <dbReference type="Proteomes" id="UP001175000"/>
    </source>
</evidence>
<evidence type="ECO:0000256" key="1">
    <source>
        <dbReference type="SAM" id="SignalP"/>
    </source>
</evidence>
<evidence type="ECO:0000313" key="2">
    <source>
        <dbReference type="EMBL" id="KAK0624291.1"/>
    </source>
</evidence>
<dbReference type="AlphaFoldDB" id="A0AA40C3R2"/>
<organism evidence="2 3">
    <name type="scientific">Immersiella caudata</name>
    <dbReference type="NCBI Taxonomy" id="314043"/>
    <lineage>
        <taxon>Eukaryota</taxon>
        <taxon>Fungi</taxon>
        <taxon>Dikarya</taxon>
        <taxon>Ascomycota</taxon>
        <taxon>Pezizomycotina</taxon>
        <taxon>Sordariomycetes</taxon>
        <taxon>Sordariomycetidae</taxon>
        <taxon>Sordariales</taxon>
        <taxon>Lasiosphaeriaceae</taxon>
        <taxon>Immersiella</taxon>
    </lineage>
</organism>
<keyword evidence="3" id="KW-1185">Reference proteome</keyword>
<gene>
    <name evidence="2" type="ORF">B0T14DRAFT_602656</name>
</gene>
<dbReference type="EMBL" id="JAULSU010000003">
    <property type="protein sequence ID" value="KAK0624291.1"/>
    <property type="molecule type" value="Genomic_DNA"/>
</dbReference>
<accession>A0AA40C3R2</accession>
<feature type="signal peptide" evidence="1">
    <location>
        <begin position="1"/>
        <end position="17"/>
    </location>
</feature>
<name>A0AA40C3R2_9PEZI</name>
<proteinExistence type="predicted"/>
<sequence length="117" mass="12178">MKLTRVIFAPLASLATAASWYGVRDVAWIAKDRVTGPVFAALNNLNGEIQGLPNSAAKGACQTFFQQGVANLQNAITFLDQIANQAQGVINAGGARLAAPDGPTHSVEPLCPAFEGL</sequence>
<reference evidence="2" key="1">
    <citation type="submission" date="2023-06" db="EMBL/GenBank/DDBJ databases">
        <title>Genome-scale phylogeny and comparative genomics of the fungal order Sordariales.</title>
        <authorList>
            <consortium name="Lawrence Berkeley National Laboratory"/>
            <person name="Hensen N."/>
            <person name="Bonometti L."/>
            <person name="Westerberg I."/>
            <person name="Brannstrom I.O."/>
            <person name="Guillou S."/>
            <person name="Cros-Aarteil S."/>
            <person name="Calhoun S."/>
            <person name="Haridas S."/>
            <person name="Kuo A."/>
            <person name="Mondo S."/>
            <person name="Pangilinan J."/>
            <person name="Riley R."/>
            <person name="Labutti K."/>
            <person name="Andreopoulos B."/>
            <person name="Lipzen A."/>
            <person name="Chen C."/>
            <person name="Yanf M."/>
            <person name="Daum C."/>
            <person name="Ng V."/>
            <person name="Clum A."/>
            <person name="Steindorff A."/>
            <person name="Ohm R."/>
            <person name="Martin F."/>
            <person name="Silar P."/>
            <person name="Natvig D."/>
            <person name="Lalanne C."/>
            <person name="Gautier V."/>
            <person name="Ament-Velasquez S.L."/>
            <person name="Kruys A."/>
            <person name="Hutchinson M.I."/>
            <person name="Powell A.J."/>
            <person name="Barry K."/>
            <person name="Miller A.N."/>
            <person name="Grigoriev I.V."/>
            <person name="Debuchy R."/>
            <person name="Gladieux P."/>
            <person name="Thoren M.H."/>
            <person name="Johannesson H."/>
        </authorList>
    </citation>
    <scope>NUCLEOTIDE SEQUENCE</scope>
    <source>
        <strain evidence="2">CBS 606.72</strain>
    </source>
</reference>
<comment type="caution">
    <text evidence="2">The sequence shown here is derived from an EMBL/GenBank/DDBJ whole genome shotgun (WGS) entry which is preliminary data.</text>
</comment>
<keyword evidence="1" id="KW-0732">Signal</keyword>